<sequence>MGLYLSKLLSPFYSCEPPSLTHIDDLSNEVLVKIFQFLCEPRCWDKAASEVDWYGLPCTNISWNRRQLHKICKVCARWNGIVLEHFKKTDVLDFSLVNGNDMWKNRLQCLDAKYFTTGIYIMSRD</sequence>
<evidence type="ECO:0000313" key="1">
    <source>
        <dbReference type="EMBL" id="TKR64296.1"/>
    </source>
</evidence>
<evidence type="ECO:0000313" key="2">
    <source>
        <dbReference type="Proteomes" id="UP000298663"/>
    </source>
</evidence>
<organism evidence="1 2">
    <name type="scientific">Steinernema carpocapsae</name>
    <name type="common">Entomopathogenic nematode</name>
    <dbReference type="NCBI Taxonomy" id="34508"/>
    <lineage>
        <taxon>Eukaryota</taxon>
        <taxon>Metazoa</taxon>
        <taxon>Ecdysozoa</taxon>
        <taxon>Nematoda</taxon>
        <taxon>Chromadorea</taxon>
        <taxon>Rhabditida</taxon>
        <taxon>Tylenchina</taxon>
        <taxon>Panagrolaimomorpha</taxon>
        <taxon>Strongyloidoidea</taxon>
        <taxon>Steinernematidae</taxon>
        <taxon>Steinernema</taxon>
    </lineage>
</organism>
<reference evidence="1 2" key="1">
    <citation type="journal article" date="2015" name="Genome Biol.">
        <title>Comparative genomics of Steinernema reveals deeply conserved gene regulatory networks.</title>
        <authorList>
            <person name="Dillman A.R."/>
            <person name="Macchietto M."/>
            <person name="Porter C.F."/>
            <person name="Rogers A."/>
            <person name="Williams B."/>
            <person name="Antoshechkin I."/>
            <person name="Lee M.M."/>
            <person name="Goodwin Z."/>
            <person name="Lu X."/>
            <person name="Lewis E.E."/>
            <person name="Goodrich-Blair H."/>
            <person name="Stock S.P."/>
            <person name="Adams B.J."/>
            <person name="Sternberg P.W."/>
            <person name="Mortazavi A."/>
        </authorList>
    </citation>
    <scope>NUCLEOTIDE SEQUENCE [LARGE SCALE GENOMIC DNA]</scope>
    <source>
        <strain evidence="1 2">ALL</strain>
    </source>
</reference>
<comment type="caution">
    <text evidence="1">The sequence shown here is derived from an EMBL/GenBank/DDBJ whole genome shotgun (WGS) entry which is preliminary data.</text>
</comment>
<proteinExistence type="predicted"/>
<dbReference type="Proteomes" id="UP000298663">
    <property type="component" value="Unassembled WGS sequence"/>
</dbReference>
<dbReference type="AlphaFoldDB" id="A0A4U5M617"/>
<keyword evidence="2" id="KW-1185">Reference proteome</keyword>
<gene>
    <name evidence="1" type="ORF">L596_024858</name>
</gene>
<dbReference type="Gene3D" id="1.20.1280.50">
    <property type="match status" value="1"/>
</dbReference>
<dbReference type="EMBL" id="AZBU02000009">
    <property type="protein sequence ID" value="TKR64296.1"/>
    <property type="molecule type" value="Genomic_DNA"/>
</dbReference>
<protein>
    <recommendedName>
        <fullName evidence="3">F-box domain-containing protein</fullName>
    </recommendedName>
</protein>
<accession>A0A4U5M617</accession>
<reference evidence="1 2" key="2">
    <citation type="journal article" date="2019" name="G3 (Bethesda)">
        <title>Hybrid Assembly of the Genome of the Entomopathogenic Nematode Steinernema carpocapsae Identifies the X-Chromosome.</title>
        <authorList>
            <person name="Serra L."/>
            <person name="Macchietto M."/>
            <person name="Macias-Munoz A."/>
            <person name="McGill C.J."/>
            <person name="Rodriguez I.M."/>
            <person name="Rodriguez B."/>
            <person name="Murad R."/>
            <person name="Mortazavi A."/>
        </authorList>
    </citation>
    <scope>NUCLEOTIDE SEQUENCE [LARGE SCALE GENOMIC DNA]</scope>
    <source>
        <strain evidence="1 2">ALL</strain>
    </source>
</reference>
<evidence type="ECO:0008006" key="3">
    <source>
        <dbReference type="Google" id="ProtNLM"/>
    </source>
</evidence>
<name>A0A4U5M617_STECR</name>